<gene>
    <name evidence="1" type="ORF">U2I54_21670</name>
</gene>
<dbReference type="EMBL" id="JAXOVW010000073">
    <property type="protein sequence ID" value="MDZ5609592.1"/>
    <property type="molecule type" value="Genomic_DNA"/>
</dbReference>
<evidence type="ECO:0000313" key="1">
    <source>
        <dbReference type="EMBL" id="MDZ5609592.1"/>
    </source>
</evidence>
<dbReference type="Proteomes" id="UP001291930">
    <property type="component" value="Unassembled WGS sequence"/>
</dbReference>
<name>A0ABU5K2H0_9BACI</name>
<evidence type="ECO:0000313" key="2">
    <source>
        <dbReference type="Proteomes" id="UP001291930"/>
    </source>
</evidence>
<keyword evidence="2" id="KW-1185">Reference proteome</keyword>
<reference evidence="2" key="1">
    <citation type="submission" date="2023-11" db="EMBL/GenBank/DDBJ databases">
        <title>Genome Sequence of Bacillus pseudomycoides stain BUPM19.</title>
        <authorList>
            <person name="Farhat A."/>
        </authorList>
    </citation>
    <scope>NUCLEOTIDE SEQUENCE [LARGE SCALE GENOMIC DNA]</scope>
    <source>
        <strain evidence="2">BUPM19</strain>
    </source>
</reference>
<proteinExistence type="predicted"/>
<sequence length="60" mass="7198">MNKELFANEETYKKIVEKVKFIPKNLKVCPHIRKEQVIIVNPEHLPPLSKMLLERRNEEN</sequence>
<accession>A0ABU5K2H0</accession>
<comment type="caution">
    <text evidence="1">The sequence shown here is derived from an EMBL/GenBank/DDBJ whole genome shotgun (WGS) entry which is preliminary data.</text>
</comment>
<protein>
    <submittedName>
        <fullName evidence="1">Uncharacterized protein</fullName>
    </submittedName>
</protein>
<dbReference type="RefSeq" id="WP_374219019.1">
    <property type="nucleotide sequence ID" value="NZ_JAXOVW010000073.1"/>
</dbReference>
<organism evidence="1 2">
    <name type="scientific">Bacillus bingmayongensis</name>
    <dbReference type="NCBI Taxonomy" id="1150157"/>
    <lineage>
        <taxon>Bacteria</taxon>
        <taxon>Bacillati</taxon>
        <taxon>Bacillota</taxon>
        <taxon>Bacilli</taxon>
        <taxon>Bacillales</taxon>
        <taxon>Bacillaceae</taxon>
        <taxon>Bacillus</taxon>
    </lineage>
</organism>